<dbReference type="PANTHER" id="PTHR43877">
    <property type="entry name" value="AMINOALKYLPHOSPHONATE N-ACETYLTRANSFERASE-RELATED-RELATED"/>
    <property type="match status" value="1"/>
</dbReference>
<dbReference type="InterPro" id="IPR016181">
    <property type="entry name" value="Acyl_CoA_acyltransferase"/>
</dbReference>
<dbReference type="Pfam" id="PF00583">
    <property type="entry name" value="Acetyltransf_1"/>
    <property type="match status" value="1"/>
</dbReference>
<dbReference type="PROSITE" id="PS51186">
    <property type="entry name" value="GNAT"/>
    <property type="match status" value="1"/>
</dbReference>
<evidence type="ECO:0000256" key="1">
    <source>
        <dbReference type="ARBA" id="ARBA00022679"/>
    </source>
</evidence>
<protein>
    <submittedName>
        <fullName evidence="4">GNAT family N-acetyltransferase</fullName>
    </submittedName>
</protein>
<dbReference type="Gene3D" id="3.40.630.30">
    <property type="match status" value="1"/>
</dbReference>
<evidence type="ECO:0000259" key="3">
    <source>
        <dbReference type="PROSITE" id="PS51186"/>
    </source>
</evidence>
<dbReference type="Proteomes" id="UP001524499">
    <property type="component" value="Unassembled WGS sequence"/>
</dbReference>
<evidence type="ECO:0000256" key="2">
    <source>
        <dbReference type="ARBA" id="ARBA00023315"/>
    </source>
</evidence>
<name>A0ABT1TIJ0_9GAMM</name>
<dbReference type="RefSeq" id="WP_256603217.1">
    <property type="nucleotide sequence ID" value="NZ_JANIBJ010000027.1"/>
</dbReference>
<keyword evidence="2" id="KW-0012">Acyltransferase</keyword>
<evidence type="ECO:0000313" key="5">
    <source>
        <dbReference type="Proteomes" id="UP001524499"/>
    </source>
</evidence>
<dbReference type="CDD" id="cd04301">
    <property type="entry name" value="NAT_SF"/>
    <property type="match status" value="1"/>
</dbReference>
<gene>
    <name evidence="4" type="ORF">NP590_14305</name>
</gene>
<dbReference type="InterPro" id="IPR050832">
    <property type="entry name" value="Bact_Acetyltransf"/>
</dbReference>
<dbReference type="InterPro" id="IPR000182">
    <property type="entry name" value="GNAT_dom"/>
</dbReference>
<keyword evidence="5" id="KW-1185">Reference proteome</keyword>
<reference evidence="4 5" key="1">
    <citation type="submission" date="2022-07" db="EMBL/GenBank/DDBJ databases">
        <title>Methylomonas rivi sp. nov., Methylomonas rosea sp. nov., Methylomonas aureus sp. nov. and Methylomonas subterranea sp. nov., four novel methanotrophs isolated from a freshwater creek and the deep terrestrial subsurface.</title>
        <authorList>
            <person name="Abin C."/>
            <person name="Sankaranarayanan K."/>
            <person name="Garner C."/>
            <person name="Sindelar R."/>
            <person name="Kotary K."/>
            <person name="Garner R."/>
            <person name="Barclay S."/>
            <person name="Lawson P."/>
            <person name="Krumholz L."/>
        </authorList>
    </citation>
    <scope>NUCLEOTIDE SEQUENCE [LARGE SCALE GENOMIC DNA]</scope>
    <source>
        <strain evidence="4 5">SURF-2</strain>
    </source>
</reference>
<evidence type="ECO:0000313" key="4">
    <source>
        <dbReference type="EMBL" id="MCQ8105284.1"/>
    </source>
</evidence>
<dbReference type="SUPFAM" id="SSF55729">
    <property type="entry name" value="Acyl-CoA N-acyltransferases (Nat)"/>
    <property type="match status" value="1"/>
</dbReference>
<organism evidence="4 5">
    <name type="scientific">Methylomonas subterranea</name>
    <dbReference type="NCBI Taxonomy" id="2952225"/>
    <lineage>
        <taxon>Bacteria</taxon>
        <taxon>Pseudomonadati</taxon>
        <taxon>Pseudomonadota</taxon>
        <taxon>Gammaproteobacteria</taxon>
        <taxon>Methylococcales</taxon>
        <taxon>Methylococcaceae</taxon>
        <taxon>Methylomonas</taxon>
    </lineage>
</organism>
<accession>A0ABT1TIJ0</accession>
<keyword evidence="1" id="KW-0808">Transferase</keyword>
<dbReference type="EMBL" id="JANIBJ010000027">
    <property type="protein sequence ID" value="MCQ8105284.1"/>
    <property type="molecule type" value="Genomic_DNA"/>
</dbReference>
<feature type="domain" description="N-acetyltransferase" evidence="3">
    <location>
        <begin position="3"/>
        <end position="153"/>
    </location>
</feature>
<sequence>MHIINLAAEPEHIPTLAAWHHLEWAHLNPGGTLEKRMAQMQRYLADGLPPSTFVCKYGGQLAGSAALVECDMDTHPELTPWLASVFVAPAFRRRGLGGELVKHAMRQAELAGIRSLYLFTPDRAAFYRKLGWQTVSEEDYRACAVTVMRAELERSNP</sequence>
<comment type="caution">
    <text evidence="4">The sequence shown here is derived from an EMBL/GenBank/DDBJ whole genome shotgun (WGS) entry which is preliminary data.</text>
</comment>
<proteinExistence type="predicted"/>